<proteinExistence type="inferred from homology"/>
<feature type="domain" description="Disease resistance protein At4g27190-like leucine-rich repeats" evidence="6">
    <location>
        <begin position="1203"/>
        <end position="1326"/>
    </location>
</feature>
<dbReference type="InterPro" id="IPR050905">
    <property type="entry name" value="Plant_NBS-LRR"/>
</dbReference>
<dbReference type="Gene3D" id="3.40.50.300">
    <property type="entry name" value="P-loop containing nucleotide triphosphate hydrolases"/>
    <property type="match status" value="1"/>
</dbReference>
<dbReference type="GO" id="GO:0043531">
    <property type="term" value="F:ADP binding"/>
    <property type="evidence" value="ECO:0007669"/>
    <property type="project" value="InterPro"/>
</dbReference>
<dbReference type="InterPro" id="IPR057135">
    <property type="entry name" value="At4g27190-like_LRR"/>
</dbReference>
<dbReference type="SUPFAM" id="SSF52540">
    <property type="entry name" value="P-loop containing nucleoside triphosphate hydrolases"/>
    <property type="match status" value="1"/>
</dbReference>
<feature type="domain" description="NB-ARC" evidence="5">
    <location>
        <begin position="46"/>
        <end position="211"/>
    </location>
</feature>
<protein>
    <submittedName>
        <fullName evidence="7">Uncharacterized protein</fullName>
    </submittedName>
</protein>
<dbReference type="SMART" id="SM00369">
    <property type="entry name" value="LRR_TYP"/>
    <property type="match status" value="6"/>
</dbReference>
<evidence type="ECO:0000256" key="1">
    <source>
        <dbReference type="ARBA" id="ARBA00008894"/>
    </source>
</evidence>
<dbReference type="Pfam" id="PF13855">
    <property type="entry name" value="LRR_8"/>
    <property type="match status" value="3"/>
</dbReference>
<dbReference type="PRINTS" id="PR00364">
    <property type="entry name" value="DISEASERSIST"/>
</dbReference>
<accession>A0A4V6RYF1</accession>
<dbReference type="PANTHER" id="PTHR33463">
    <property type="entry name" value="NB-ARC DOMAIN-CONTAINING PROTEIN-RELATED"/>
    <property type="match status" value="1"/>
</dbReference>
<keyword evidence="2" id="KW-0433">Leucine-rich repeat</keyword>
<sequence>MLEGAKSICAGVAMSRSDPHCTHLMLFGILSAMASSTVVQRGVDMFRETSVEKIILVGASGVGKTWTAKQLSKHAIKEGLFEIVLWVFCNREYHGTALSDSIARQLSLLPIADEWEAEDSNKGKEEEELEMMIAKSLEKKKVLLILDDEGNKMKEGQIMPKLELLLNLPNVSSYKVLITSTNAPMGSKEEILVKPLSVEESLSLFRDRVGRRVYEDPVIQDLAETFIKETKYFPAAIMLMAKAFSYFVQCDSGTQMLKSALKEASESDGKNYNLAWLLRSGYDLLPRSVLIDCCRHGSHFFRNRGSIHYSELIAYWILEGYLGHVDCMEKAYEKGHSVFMELVDCQLLKKLDSGYVIMDSDRAIINLDEFDCYGFGGTTSLGLADLFEDCKGTASLGLADLYEDCKWEGFGRINQADGMIKSVCSTKTLFLNGNRCLEILDSLSGLEKLQVLALFNPTSKSLTQLSSEMRQLIVLVLRGCDFLVEMDYKFKIVLVLRGCDFLVEMDHKFELTRLTVLEISNPSSLKRIPDDFFAHMLQLQSLHISELKVDPLPSSLYNLKELRWLILRRCSSFKTVHSLKIFKNLMVLDVSGATSLTNFIDKTFRHTPKLQTLNLSHTSINRIPKLQNLGQLTHLSLRGCKLLDRLPKTDSLTSLQTLDLSGAIKCKEFHEQSQKLPSGLKILDISQTPLEKLPFEINAHHLFIKHCLRLQKLPCIEALKDLEVLDLSGTSSLVEIEDQFFSHLSSLQILNLSETGIKTLPSISNLCNLRQLLLLGCIALTKIKDTSFEQMSCLQNLDLSDSGIICLPELSNLSNLSVLSLKRCTNLKALPPLETLSNLEELNLCGVSSLKETGSGFLVHMSRLQILDLSETQIEQLPSMSNLKSLRQLSIRGCQHLQTVPNLEVLMSLQVLDLSGTAVTHIPSLENFSNLRELLLRGCSNLEGFMHVEMIDLLGTTVKELPYGISKLTHLECLDLPHTEKIQGAESRNMKSLPEVEDPYQWSMSSFDNPHIAISGIQFLQILKKNPSSLETRFHLCVHPTKEKNKNGDTYSYRNDHIFGDILFRTAEFDRFKEQRSLEIHGFDLFPSGPLQILKKNPSSLETRFHLCVHPTKEKNKNGDTYSYRNDHIFGDILFRTAEFDRFKEQRSLEIHGFDLFPSGVGDVLCNADCAIKGCWIERCTKMEGVFQAGKEDDIAELGLEILGISNAKNLSTLHSGNVHCQSFQKLKCLYLDCCPKLSTVFSSSQLLENLEVLQVRFCDKLETVFEQSSPEPELQNLETLYLWELPELTNIGCRLPSLQTLKVWECPKLQKLEDTVRLAESLQTLWISNVVHLKNMYSGSQQLETLILESCPMLETIVPSLQRPQSPMTIKIKSCNKLKPVFGSDTLSESIMQ</sequence>
<name>A0A4V6RYF1_CAMSN</name>
<dbReference type="SUPFAM" id="SSF52058">
    <property type="entry name" value="L domain-like"/>
    <property type="match status" value="3"/>
</dbReference>
<dbReference type="PROSITE" id="PS51450">
    <property type="entry name" value="LRR"/>
    <property type="match status" value="5"/>
</dbReference>
<comment type="similarity">
    <text evidence="1">Belongs to the disease resistance NB-LRR family.</text>
</comment>
<dbReference type="InterPro" id="IPR027417">
    <property type="entry name" value="P-loop_NTPase"/>
</dbReference>
<dbReference type="InterPro" id="IPR003591">
    <property type="entry name" value="Leu-rich_rpt_typical-subtyp"/>
</dbReference>
<dbReference type="InterPro" id="IPR002182">
    <property type="entry name" value="NB-ARC"/>
</dbReference>
<keyword evidence="3" id="KW-0677">Repeat</keyword>
<dbReference type="Proteomes" id="UP000306102">
    <property type="component" value="Unassembled WGS sequence"/>
</dbReference>
<keyword evidence="4" id="KW-0611">Plant defense</keyword>
<evidence type="ECO:0000256" key="4">
    <source>
        <dbReference type="ARBA" id="ARBA00022821"/>
    </source>
</evidence>
<evidence type="ECO:0000313" key="7">
    <source>
        <dbReference type="EMBL" id="THG09747.1"/>
    </source>
</evidence>
<dbReference type="EMBL" id="SDRB02008277">
    <property type="protein sequence ID" value="THG09747.1"/>
    <property type="molecule type" value="Genomic_DNA"/>
</dbReference>
<dbReference type="InterPro" id="IPR001611">
    <property type="entry name" value="Leu-rich_rpt"/>
</dbReference>
<comment type="caution">
    <text evidence="7">The sequence shown here is derived from an EMBL/GenBank/DDBJ whole genome shotgun (WGS) entry which is preliminary data.</text>
</comment>
<evidence type="ECO:0000259" key="6">
    <source>
        <dbReference type="Pfam" id="PF23247"/>
    </source>
</evidence>
<reference evidence="7 8" key="1">
    <citation type="journal article" date="2018" name="Proc. Natl. Acad. Sci. U.S.A.">
        <title>Draft genome sequence of Camellia sinensis var. sinensis provides insights into the evolution of the tea genome and tea quality.</title>
        <authorList>
            <person name="Wei C."/>
            <person name="Yang H."/>
            <person name="Wang S."/>
            <person name="Zhao J."/>
            <person name="Liu C."/>
            <person name="Gao L."/>
            <person name="Xia E."/>
            <person name="Lu Y."/>
            <person name="Tai Y."/>
            <person name="She G."/>
            <person name="Sun J."/>
            <person name="Cao H."/>
            <person name="Tong W."/>
            <person name="Gao Q."/>
            <person name="Li Y."/>
            <person name="Deng W."/>
            <person name="Jiang X."/>
            <person name="Wang W."/>
            <person name="Chen Q."/>
            <person name="Zhang S."/>
            <person name="Li H."/>
            <person name="Wu J."/>
            <person name="Wang P."/>
            <person name="Li P."/>
            <person name="Shi C."/>
            <person name="Zheng F."/>
            <person name="Jian J."/>
            <person name="Huang B."/>
            <person name="Shan D."/>
            <person name="Shi M."/>
            <person name="Fang C."/>
            <person name="Yue Y."/>
            <person name="Li F."/>
            <person name="Li D."/>
            <person name="Wei S."/>
            <person name="Han B."/>
            <person name="Jiang C."/>
            <person name="Yin Y."/>
            <person name="Xia T."/>
            <person name="Zhang Z."/>
            <person name="Bennetzen J.L."/>
            <person name="Zhao S."/>
            <person name="Wan X."/>
        </authorList>
    </citation>
    <scope>NUCLEOTIDE SEQUENCE [LARGE SCALE GENOMIC DNA]</scope>
    <source>
        <strain evidence="8">cv. Shuchazao</strain>
        <tissue evidence="7">Leaf</tissue>
    </source>
</reference>
<gene>
    <name evidence="7" type="ORF">TEA_019712</name>
</gene>
<dbReference type="PANTHER" id="PTHR33463:SF203">
    <property type="entry name" value="AAA+ ATPASE DOMAIN-CONTAINING PROTEIN"/>
    <property type="match status" value="1"/>
</dbReference>
<evidence type="ECO:0000256" key="2">
    <source>
        <dbReference type="ARBA" id="ARBA00022614"/>
    </source>
</evidence>
<dbReference type="Gene3D" id="3.80.10.10">
    <property type="entry name" value="Ribonuclease Inhibitor"/>
    <property type="match status" value="4"/>
</dbReference>
<keyword evidence="8" id="KW-1185">Reference proteome</keyword>
<evidence type="ECO:0000259" key="5">
    <source>
        <dbReference type="Pfam" id="PF00931"/>
    </source>
</evidence>
<dbReference type="GO" id="GO:0006952">
    <property type="term" value="P:defense response"/>
    <property type="evidence" value="ECO:0007669"/>
    <property type="project" value="UniProtKB-ARBA"/>
</dbReference>
<organism evidence="7 8">
    <name type="scientific">Camellia sinensis var. sinensis</name>
    <name type="common">China tea</name>
    <dbReference type="NCBI Taxonomy" id="542762"/>
    <lineage>
        <taxon>Eukaryota</taxon>
        <taxon>Viridiplantae</taxon>
        <taxon>Streptophyta</taxon>
        <taxon>Embryophyta</taxon>
        <taxon>Tracheophyta</taxon>
        <taxon>Spermatophyta</taxon>
        <taxon>Magnoliopsida</taxon>
        <taxon>eudicotyledons</taxon>
        <taxon>Gunneridae</taxon>
        <taxon>Pentapetalae</taxon>
        <taxon>asterids</taxon>
        <taxon>Ericales</taxon>
        <taxon>Theaceae</taxon>
        <taxon>Camellia</taxon>
    </lineage>
</organism>
<dbReference type="InterPro" id="IPR032675">
    <property type="entry name" value="LRR_dom_sf"/>
</dbReference>
<evidence type="ECO:0000256" key="3">
    <source>
        <dbReference type="ARBA" id="ARBA00022737"/>
    </source>
</evidence>
<dbReference type="Pfam" id="PF23247">
    <property type="entry name" value="LRR_RPS2"/>
    <property type="match status" value="1"/>
</dbReference>
<dbReference type="GO" id="GO:0051707">
    <property type="term" value="P:response to other organism"/>
    <property type="evidence" value="ECO:0007669"/>
    <property type="project" value="UniProtKB-ARBA"/>
</dbReference>
<dbReference type="Pfam" id="PF00931">
    <property type="entry name" value="NB-ARC"/>
    <property type="match status" value="1"/>
</dbReference>
<evidence type="ECO:0000313" key="8">
    <source>
        <dbReference type="Proteomes" id="UP000306102"/>
    </source>
</evidence>